<evidence type="ECO:0000256" key="3">
    <source>
        <dbReference type="ARBA" id="ARBA00022448"/>
    </source>
</evidence>
<reference evidence="9 10" key="1">
    <citation type="journal article" date="2015" name="Sci. Rep.">
        <title>Unraveling adaptation of Pontibacter korlensis to radiation and infertility in desert through complete genome and comparative transcriptomic analysis.</title>
        <authorList>
            <person name="Dai J."/>
            <person name="Dai W."/>
            <person name="Qiu C."/>
            <person name="Yang Z."/>
            <person name="Zhang Y."/>
            <person name="Zhou M."/>
            <person name="Zhang L."/>
            <person name="Fang C."/>
            <person name="Gao Q."/>
            <person name="Yang Q."/>
            <person name="Li X."/>
            <person name="Wang Z."/>
            <person name="Wang Z."/>
            <person name="Jia Z."/>
            <person name="Chen X."/>
        </authorList>
    </citation>
    <scope>NUCLEOTIDE SEQUENCE [LARGE SCALE GENOMIC DNA]</scope>
    <source>
        <strain evidence="9 10">X14-1T</strain>
    </source>
</reference>
<evidence type="ECO:0000256" key="6">
    <source>
        <dbReference type="ARBA" id="ARBA00022989"/>
    </source>
</evidence>
<keyword evidence="3" id="KW-0813">Transport</keyword>
<dbReference type="EMBL" id="CP009621">
    <property type="protein sequence ID" value="AKD05849.1"/>
    <property type="molecule type" value="Genomic_DNA"/>
</dbReference>
<dbReference type="InterPro" id="IPR002549">
    <property type="entry name" value="AI-2E-like"/>
</dbReference>
<keyword evidence="5 8" id="KW-0812">Transmembrane</keyword>
<gene>
    <name evidence="9" type="ORF">PKOR_20115</name>
</gene>
<dbReference type="STRING" id="400092.PKOR_20115"/>
<feature type="transmembrane region" description="Helical" evidence="8">
    <location>
        <begin position="196"/>
        <end position="221"/>
    </location>
</feature>
<feature type="transmembrane region" description="Helical" evidence="8">
    <location>
        <begin position="253"/>
        <end position="277"/>
    </location>
</feature>
<evidence type="ECO:0000256" key="4">
    <source>
        <dbReference type="ARBA" id="ARBA00022475"/>
    </source>
</evidence>
<feature type="transmembrane region" description="Helical" evidence="8">
    <location>
        <begin position="7"/>
        <end position="24"/>
    </location>
</feature>
<dbReference type="Pfam" id="PF01594">
    <property type="entry name" value="AI-2E_transport"/>
    <property type="match status" value="1"/>
</dbReference>
<feature type="transmembrane region" description="Helical" evidence="8">
    <location>
        <begin position="144"/>
        <end position="164"/>
    </location>
</feature>
<evidence type="ECO:0000256" key="8">
    <source>
        <dbReference type="SAM" id="Phobius"/>
    </source>
</evidence>
<evidence type="ECO:0000256" key="1">
    <source>
        <dbReference type="ARBA" id="ARBA00004651"/>
    </source>
</evidence>
<sequence>MKSISIYRANAIILLGILTVIALYYGKTFFIPLFFGIIFSMLMLPVSNKLESWGISRIFSTLICILIILLFIAAVLFVISAQAASFSNDLPKIQQQLEQMIDSLQQWIQQQFGVAPQEQIKMAKSQVSKLSQTVSNFATSIMKGLMGIITSFALIILYMFFLLWQRDKYKNFFLKLVKPENKVEAQRTLSSITTVAAAYLGGRLISMLFLAIIYSIGFSIVGLKNPILLSVIAVLPTIIPYVGAFVGGFFPLIMAFVSGATGTILPVIGILVAAQLIDNNLIEPFVMGAKMDLSPLITVVAIVLGELIWGVAGMILFVPLFAIIRIVCEHLPSLNPIAYLLEDELDEPDWVKSIKQKFSKG</sequence>
<feature type="transmembrane region" description="Helical" evidence="8">
    <location>
        <begin position="58"/>
        <end position="81"/>
    </location>
</feature>
<comment type="similarity">
    <text evidence="2">Belongs to the autoinducer-2 exporter (AI-2E) (TC 2.A.86) family.</text>
</comment>
<feature type="transmembrane region" description="Helical" evidence="8">
    <location>
        <begin position="30"/>
        <end position="46"/>
    </location>
</feature>
<dbReference type="OrthoDB" id="9793390at2"/>
<keyword evidence="7 8" id="KW-0472">Membrane</keyword>
<dbReference type="KEGG" id="pko:PKOR_20115"/>
<dbReference type="AlphaFoldDB" id="A0A0E3ZJB2"/>
<evidence type="ECO:0000256" key="5">
    <source>
        <dbReference type="ARBA" id="ARBA00022692"/>
    </source>
</evidence>
<keyword evidence="10" id="KW-1185">Reference proteome</keyword>
<evidence type="ECO:0000256" key="7">
    <source>
        <dbReference type="ARBA" id="ARBA00023136"/>
    </source>
</evidence>
<evidence type="ECO:0000313" key="10">
    <source>
        <dbReference type="Proteomes" id="UP000033109"/>
    </source>
</evidence>
<feature type="transmembrane region" description="Helical" evidence="8">
    <location>
        <begin position="227"/>
        <end position="246"/>
    </location>
</feature>
<dbReference type="GO" id="GO:0005886">
    <property type="term" value="C:plasma membrane"/>
    <property type="evidence" value="ECO:0007669"/>
    <property type="project" value="UniProtKB-SubCell"/>
</dbReference>
<evidence type="ECO:0000256" key="2">
    <source>
        <dbReference type="ARBA" id="ARBA00009773"/>
    </source>
</evidence>
<comment type="subcellular location">
    <subcellularLocation>
        <location evidence="1">Cell membrane</location>
        <topology evidence="1">Multi-pass membrane protein</topology>
    </subcellularLocation>
</comment>
<dbReference type="PANTHER" id="PTHR21716:SF53">
    <property type="entry name" value="PERMEASE PERM-RELATED"/>
    <property type="match status" value="1"/>
</dbReference>
<dbReference type="HOGENOM" id="CLU_031275_0_2_10"/>
<keyword evidence="6 8" id="KW-1133">Transmembrane helix</keyword>
<name>A0A0E3ZJB2_9BACT</name>
<dbReference type="Proteomes" id="UP000033109">
    <property type="component" value="Chromosome"/>
</dbReference>
<proteinExistence type="inferred from homology"/>
<keyword evidence="4" id="KW-1003">Cell membrane</keyword>
<organism evidence="9 10">
    <name type="scientific">Pontibacter korlensis</name>
    <dbReference type="NCBI Taxonomy" id="400092"/>
    <lineage>
        <taxon>Bacteria</taxon>
        <taxon>Pseudomonadati</taxon>
        <taxon>Bacteroidota</taxon>
        <taxon>Cytophagia</taxon>
        <taxon>Cytophagales</taxon>
        <taxon>Hymenobacteraceae</taxon>
        <taxon>Pontibacter</taxon>
    </lineage>
</organism>
<dbReference type="PATRIC" id="fig|400092.3.peg.4406"/>
<dbReference type="PANTHER" id="PTHR21716">
    <property type="entry name" value="TRANSMEMBRANE PROTEIN"/>
    <property type="match status" value="1"/>
</dbReference>
<accession>A0A0E3ZJB2</accession>
<protein>
    <submittedName>
        <fullName evidence="9">Membrane protein</fullName>
    </submittedName>
</protein>
<feature type="transmembrane region" description="Helical" evidence="8">
    <location>
        <begin position="297"/>
        <end position="324"/>
    </location>
</feature>
<evidence type="ECO:0000313" key="9">
    <source>
        <dbReference type="EMBL" id="AKD05849.1"/>
    </source>
</evidence>